<keyword evidence="2 4" id="KW-0479">Metal-binding</keyword>
<sequence length="373" mass="42223">MAPLLATANPSLDDQYNRIRCQEFRSRMQALLTERVDLEAVRSVLETVHSGNWDSFPRDAYNGFYSCIACLRHAYRWATNPVVKVAQEEKQLQFPVELDMPWLYIQRRFDITSPSGNIMANTVCNLDLSGQVVYPVNEGMSDAVRSTELAWSRIFYDSEVLAIPVYFAIIQAILTFERGDKKACLGHVETASMNLRKVMQNLYTKMNDPYVSRAIWVRHVSGIHSWGLTIETDDPPVEYGGLSGSQILLFLAVDAFLGVDRYHSDGELKMHISRNMRDVAAAIRRHSFRRLLSEKSEDDVRIAKALEGMVRQLRSFRAVHKGRAVRYLSAPAPERIPMTAALSVLPTDGESVQTTDPYGSLDAMLTKRLNETV</sequence>
<reference evidence="5 6" key="1">
    <citation type="submission" date="2024-07" db="EMBL/GenBank/DDBJ databases">
        <title>Section-level genome sequencing and comparative genomics of Aspergillus sections Usti and Cavernicolus.</title>
        <authorList>
            <consortium name="Lawrence Berkeley National Laboratory"/>
            <person name="Nybo J.L."/>
            <person name="Vesth T.C."/>
            <person name="Theobald S."/>
            <person name="Frisvad J.C."/>
            <person name="Larsen T.O."/>
            <person name="Kjaerboelling I."/>
            <person name="Rothschild-Mancinelli K."/>
            <person name="Lyhne E.K."/>
            <person name="Kogle M.E."/>
            <person name="Barry K."/>
            <person name="Clum A."/>
            <person name="Na H."/>
            <person name="Ledsgaard L."/>
            <person name="Lin J."/>
            <person name="Lipzen A."/>
            <person name="Kuo A."/>
            <person name="Riley R."/>
            <person name="Mondo S."/>
            <person name="Labutti K."/>
            <person name="Haridas S."/>
            <person name="Pangalinan J."/>
            <person name="Salamov A.A."/>
            <person name="Simmons B.A."/>
            <person name="Magnuson J.K."/>
            <person name="Chen J."/>
            <person name="Drula E."/>
            <person name="Henrissat B."/>
            <person name="Wiebenga A."/>
            <person name="Lubbers R.J."/>
            <person name="Gomes A.C."/>
            <person name="Macurrencykelacurrency M.R."/>
            <person name="Stajich J."/>
            <person name="Grigoriev I.V."/>
            <person name="Mortensen U.H."/>
            <person name="De Vries R.P."/>
            <person name="Baker S.E."/>
            <person name="Andersen M.R."/>
        </authorList>
    </citation>
    <scope>NUCLEOTIDE SEQUENCE [LARGE SCALE GENOMIC DNA]</scope>
    <source>
        <strain evidence="5 6">CBS 449.75</strain>
    </source>
</reference>
<dbReference type="Proteomes" id="UP001610432">
    <property type="component" value="Unassembled WGS sequence"/>
</dbReference>
<dbReference type="RefSeq" id="XP_070886551.1">
    <property type="nucleotide sequence ID" value="XM_071031160.1"/>
</dbReference>
<keyword evidence="6" id="KW-1185">Reference proteome</keyword>
<comment type="function">
    <text evidence="4">Produces N-formyl-kynurenine through the oxidation of tryptophan.</text>
</comment>
<evidence type="ECO:0000313" key="5">
    <source>
        <dbReference type="EMBL" id="KAL2867572.1"/>
    </source>
</evidence>
<evidence type="ECO:0000256" key="4">
    <source>
        <dbReference type="RuleBase" id="RU369119"/>
    </source>
</evidence>
<dbReference type="PANTHER" id="PTHR28657">
    <property type="entry name" value="INDOLEAMINE 2,3-DIOXYGENASE"/>
    <property type="match status" value="1"/>
</dbReference>
<keyword evidence="4" id="KW-0223">Dioxygenase</keyword>
<dbReference type="InterPro" id="IPR000898">
    <property type="entry name" value="Indolamine_dOase"/>
</dbReference>
<keyword evidence="4" id="KW-0349">Heme</keyword>
<keyword evidence="3 4" id="KW-0408">Iron</keyword>
<organism evidence="5 6">
    <name type="scientific">Aspergillus lucknowensis</name>
    <dbReference type="NCBI Taxonomy" id="176173"/>
    <lineage>
        <taxon>Eukaryota</taxon>
        <taxon>Fungi</taxon>
        <taxon>Dikarya</taxon>
        <taxon>Ascomycota</taxon>
        <taxon>Pezizomycotina</taxon>
        <taxon>Eurotiomycetes</taxon>
        <taxon>Eurotiomycetidae</taxon>
        <taxon>Eurotiales</taxon>
        <taxon>Aspergillaceae</taxon>
        <taxon>Aspergillus</taxon>
        <taxon>Aspergillus subgen. Nidulantes</taxon>
    </lineage>
</organism>
<dbReference type="Gene3D" id="1.20.58.480">
    <property type="match status" value="1"/>
</dbReference>
<name>A0ABR4LT58_9EURO</name>
<gene>
    <name evidence="5" type="ORF">BJX67DRAFT_371908</name>
</gene>
<evidence type="ECO:0000256" key="1">
    <source>
        <dbReference type="ARBA" id="ARBA00007119"/>
    </source>
</evidence>
<comment type="catalytic activity">
    <reaction evidence="4">
        <text>L-tryptophan + O2 = N-formyl-L-kynurenine</text>
        <dbReference type="Rhea" id="RHEA:24536"/>
        <dbReference type="ChEBI" id="CHEBI:15379"/>
        <dbReference type="ChEBI" id="CHEBI:57912"/>
        <dbReference type="ChEBI" id="CHEBI:58629"/>
    </reaction>
</comment>
<dbReference type="EC" id="1.13.11.52" evidence="4"/>
<comment type="caution">
    <text evidence="5">The sequence shown here is derived from an EMBL/GenBank/DDBJ whole genome shotgun (WGS) entry which is preliminary data.</text>
</comment>
<dbReference type="SUPFAM" id="SSF140959">
    <property type="entry name" value="Indolic compounds 2,3-dioxygenase-like"/>
    <property type="match status" value="1"/>
</dbReference>
<dbReference type="PANTHER" id="PTHR28657:SF11">
    <property type="entry name" value="INDOLEAMINE 2,3-DIOXYGENASE"/>
    <property type="match status" value="1"/>
</dbReference>
<dbReference type="EMBL" id="JBFXLQ010000018">
    <property type="protein sequence ID" value="KAL2867572.1"/>
    <property type="molecule type" value="Genomic_DNA"/>
</dbReference>
<evidence type="ECO:0000256" key="3">
    <source>
        <dbReference type="ARBA" id="ARBA00023004"/>
    </source>
</evidence>
<proteinExistence type="inferred from homology"/>
<evidence type="ECO:0000313" key="6">
    <source>
        <dbReference type="Proteomes" id="UP001610432"/>
    </source>
</evidence>
<evidence type="ECO:0000256" key="2">
    <source>
        <dbReference type="ARBA" id="ARBA00022723"/>
    </source>
</evidence>
<protein>
    <recommendedName>
        <fullName evidence="4">Indoleamine 2,3-dioxygenase</fullName>
        <ecNumber evidence="4">1.13.11.52</ecNumber>
    </recommendedName>
</protein>
<dbReference type="GeneID" id="98146232"/>
<accession>A0ABR4LT58</accession>
<comment type="similarity">
    <text evidence="1 4">Belongs to the indoleamine 2,3-dioxygenase family.</text>
</comment>
<keyword evidence="4" id="KW-0560">Oxidoreductase</keyword>
<dbReference type="InterPro" id="IPR037217">
    <property type="entry name" value="Trp/Indoleamine_2_3_dOase-like"/>
</dbReference>